<dbReference type="SUPFAM" id="SSF82927">
    <property type="entry name" value="Cysteine-rich DNA binding domain, (DM domain)"/>
    <property type="match status" value="1"/>
</dbReference>
<dbReference type="GO" id="GO:0007548">
    <property type="term" value="P:sex differentiation"/>
    <property type="evidence" value="ECO:0007669"/>
    <property type="project" value="TreeGrafter"/>
</dbReference>
<dbReference type="Proteomes" id="UP001286313">
    <property type="component" value="Unassembled WGS sequence"/>
</dbReference>
<dbReference type="SMART" id="SM00301">
    <property type="entry name" value="DM"/>
    <property type="match status" value="1"/>
</dbReference>
<feature type="domain" description="DM" evidence="7">
    <location>
        <begin position="29"/>
        <end position="76"/>
    </location>
</feature>
<dbReference type="GO" id="GO:0046872">
    <property type="term" value="F:metal ion binding"/>
    <property type="evidence" value="ECO:0007669"/>
    <property type="project" value="UniProtKB-KW"/>
</dbReference>
<accession>A0AAE1KRR9</accession>
<comment type="caution">
    <text evidence="8">The sequence shown here is derived from an EMBL/GenBank/DDBJ whole genome shotgun (WGS) entry which is preliminary data.</text>
</comment>
<keyword evidence="3 5" id="KW-0238">DNA-binding</keyword>
<evidence type="ECO:0000259" key="7">
    <source>
        <dbReference type="PROSITE" id="PS50809"/>
    </source>
</evidence>
<gene>
    <name evidence="8" type="ORF">Pcinc_014443</name>
</gene>
<feature type="compositionally biased region" description="Low complexity" evidence="6">
    <location>
        <begin position="161"/>
        <end position="172"/>
    </location>
</feature>
<dbReference type="AlphaFoldDB" id="A0AAE1KRR9"/>
<dbReference type="PANTHER" id="PTHR12322:SF49">
    <property type="entry name" value="DM DOMAIN-CONTAINING PROTEIN"/>
    <property type="match status" value="1"/>
</dbReference>
<feature type="region of interest" description="Disordered" evidence="6">
    <location>
        <begin position="133"/>
        <end position="220"/>
    </location>
</feature>
<dbReference type="Gene3D" id="4.10.1040.10">
    <property type="entry name" value="DM DNA-binding domain"/>
    <property type="match status" value="1"/>
</dbReference>
<dbReference type="PROSITE" id="PS50809">
    <property type="entry name" value="DM_2"/>
    <property type="match status" value="1"/>
</dbReference>
<evidence type="ECO:0000256" key="2">
    <source>
        <dbReference type="ARBA" id="ARBA00022833"/>
    </source>
</evidence>
<keyword evidence="2 5" id="KW-0862">Zinc</keyword>
<dbReference type="GO" id="GO:0000978">
    <property type="term" value="F:RNA polymerase II cis-regulatory region sequence-specific DNA binding"/>
    <property type="evidence" value="ECO:0007669"/>
    <property type="project" value="TreeGrafter"/>
</dbReference>
<evidence type="ECO:0000313" key="8">
    <source>
        <dbReference type="EMBL" id="KAK3881092.1"/>
    </source>
</evidence>
<feature type="DNA-binding region" description="DM" evidence="5">
    <location>
        <begin position="29"/>
        <end position="76"/>
    </location>
</feature>
<dbReference type="EMBL" id="JAWQEG010001258">
    <property type="protein sequence ID" value="KAK3881092.1"/>
    <property type="molecule type" value="Genomic_DNA"/>
</dbReference>
<feature type="region of interest" description="Disordered" evidence="6">
    <location>
        <begin position="264"/>
        <end position="318"/>
    </location>
</feature>
<feature type="compositionally biased region" description="Gly residues" evidence="6">
    <location>
        <begin position="143"/>
        <end position="153"/>
    </location>
</feature>
<evidence type="ECO:0000256" key="5">
    <source>
        <dbReference type="PROSITE-ProRule" id="PRU00070"/>
    </source>
</evidence>
<evidence type="ECO:0000313" key="9">
    <source>
        <dbReference type="Proteomes" id="UP001286313"/>
    </source>
</evidence>
<proteinExistence type="predicted"/>
<dbReference type="InterPro" id="IPR026607">
    <property type="entry name" value="DMRT"/>
</dbReference>
<dbReference type="InterPro" id="IPR001275">
    <property type="entry name" value="DM_DNA-bd"/>
</dbReference>
<dbReference type="InterPro" id="IPR036407">
    <property type="entry name" value="DM_DNA-bd_sf"/>
</dbReference>
<protein>
    <recommendedName>
        <fullName evidence="7">DM domain-containing protein</fullName>
    </recommendedName>
</protein>
<name>A0AAE1KRR9_PETCI</name>
<dbReference type="GO" id="GO:0000981">
    <property type="term" value="F:DNA-binding transcription factor activity, RNA polymerase II-specific"/>
    <property type="evidence" value="ECO:0007669"/>
    <property type="project" value="TreeGrafter"/>
</dbReference>
<keyword evidence="4 5" id="KW-0539">Nucleus</keyword>
<sequence length="556" mass="56553">MGGGGGGGVGVMGGGGGVGVGASSKQQKCDMCRNHGEMREKRAHKNACPFQNCDCALCGLTRKRRDIMRHQQRVRRSQVIASQQATQEKDEAYAYVIQATRELAQLSLDAALSNTSGLLPSIDTALGISQGLLPSQQQQHQQQGGGGGGGGQVNKGHLKDTGSCSSSSSSSSSPPPPPLPSSSSSSSGPPPPSTPSLSITTSPNFPSLSLSTSPSASCRSSPVLPSTCSSLCDSQPLDSLVLSDHHLDSHSMDRDLDLRTLPQFTSPSGVAKGTVVGGGGGSGVWRNLKREREEMLGSSGGSVGGGTSSSSSGGSGSGGGCGSFGGIGSSLSAALPLVRGGGDFAGYGGVGGIGGGGGGRELVMGSSSSCSSPSSCLPHPSLPPSPVPSITSNSPIVCHKKTRLFSPTQDHQHLPLSYNSSAYWHTAHNPLDAFATSPFTHTTYSRHLASAGISSAGLSSAGLSSTGPSLSSASIHAPNRIRSPPGLIPLPTHQQPIRPRPIPLPRHPPALTPGMTDWDPVSLPYLAYSLLHTRALPPTHLGLCTAVRPFFPPSVP</sequence>
<dbReference type="Pfam" id="PF00751">
    <property type="entry name" value="DM"/>
    <property type="match status" value="1"/>
</dbReference>
<evidence type="ECO:0000256" key="3">
    <source>
        <dbReference type="ARBA" id="ARBA00023125"/>
    </source>
</evidence>
<keyword evidence="1 5" id="KW-0479">Metal-binding</keyword>
<dbReference type="PROSITE" id="PS40000">
    <property type="entry name" value="DM_1"/>
    <property type="match status" value="1"/>
</dbReference>
<dbReference type="PANTHER" id="PTHR12322">
    <property type="entry name" value="DOUBLESEX AND MAB-3 RELATED TRANSCRIPTION FACTOR DMRT"/>
    <property type="match status" value="1"/>
</dbReference>
<reference evidence="8" key="1">
    <citation type="submission" date="2023-10" db="EMBL/GenBank/DDBJ databases">
        <title>Genome assemblies of two species of porcelain crab, Petrolisthes cinctipes and Petrolisthes manimaculis (Anomura: Porcellanidae).</title>
        <authorList>
            <person name="Angst P."/>
        </authorList>
    </citation>
    <scope>NUCLEOTIDE SEQUENCE</scope>
    <source>
        <strain evidence="8">PB745_01</strain>
        <tissue evidence="8">Gill</tissue>
    </source>
</reference>
<feature type="compositionally biased region" description="Gly residues" evidence="6">
    <location>
        <begin position="298"/>
        <end position="318"/>
    </location>
</feature>
<dbReference type="GO" id="GO:0005634">
    <property type="term" value="C:nucleus"/>
    <property type="evidence" value="ECO:0007669"/>
    <property type="project" value="UniProtKB-SubCell"/>
</dbReference>
<evidence type="ECO:0000256" key="6">
    <source>
        <dbReference type="SAM" id="MobiDB-lite"/>
    </source>
</evidence>
<evidence type="ECO:0000256" key="1">
    <source>
        <dbReference type="ARBA" id="ARBA00022723"/>
    </source>
</evidence>
<organism evidence="8 9">
    <name type="scientific">Petrolisthes cinctipes</name>
    <name type="common">Flat porcelain crab</name>
    <dbReference type="NCBI Taxonomy" id="88211"/>
    <lineage>
        <taxon>Eukaryota</taxon>
        <taxon>Metazoa</taxon>
        <taxon>Ecdysozoa</taxon>
        <taxon>Arthropoda</taxon>
        <taxon>Crustacea</taxon>
        <taxon>Multicrustacea</taxon>
        <taxon>Malacostraca</taxon>
        <taxon>Eumalacostraca</taxon>
        <taxon>Eucarida</taxon>
        <taxon>Decapoda</taxon>
        <taxon>Pleocyemata</taxon>
        <taxon>Anomura</taxon>
        <taxon>Galatheoidea</taxon>
        <taxon>Porcellanidae</taxon>
        <taxon>Petrolisthes</taxon>
    </lineage>
</organism>
<feature type="compositionally biased region" description="Low complexity" evidence="6">
    <location>
        <begin position="195"/>
        <end position="220"/>
    </location>
</feature>
<keyword evidence="9" id="KW-1185">Reference proteome</keyword>
<comment type="subcellular location">
    <subcellularLocation>
        <location evidence="5">Nucleus</location>
    </subcellularLocation>
</comment>
<evidence type="ECO:0000256" key="4">
    <source>
        <dbReference type="ARBA" id="ARBA00023242"/>
    </source>
</evidence>